<keyword evidence="4 11" id="KW-0812">Transmembrane</keyword>
<name>L1INY4_GUITC</name>
<keyword evidence="3" id="KW-0050">Antiport</keyword>
<dbReference type="PANTHER" id="PTHR43269:SF2">
    <property type="entry name" value="SODIUM_PROTON ANTIPORTER 1-RELATED"/>
    <property type="match status" value="1"/>
</dbReference>
<dbReference type="GO" id="GO:0006814">
    <property type="term" value="P:sodium ion transport"/>
    <property type="evidence" value="ECO:0007669"/>
    <property type="project" value="UniProtKB-KW"/>
</dbReference>
<dbReference type="GeneID" id="17294641"/>
<evidence type="ECO:0000256" key="11">
    <source>
        <dbReference type="SAM" id="Phobius"/>
    </source>
</evidence>
<evidence type="ECO:0000256" key="9">
    <source>
        <dbReference type="ARBA" id="ARBA00023201"/>
    </source>
</evidence>
<comment type="similarity">
    <text evidence="10">Belongs to the NhaD Na(+)/H(+) (TC 2.A.62) antiporter family.</text>
</comment>
<organism evidence="13">
    <name type="scientific">Guillardia theta (strain CCMP2712)</name>
    <name type="common">Cryptophyte</name>
    <dbReference type="NCBI Taxonomy" id="905079"/>
    <lineage>
        <taxon>Eukaryota</taxon>
        <taxon>Cryptophyceae</taxon>
        <taxon>Pyrenomonadales</taxon>
        <taxon>Geminigeraceae</taxon>
        <taxon>Guillardia</taxon>
    </lineage>
</organism>
<keyword evidence="7" id="KW-0406">Ion transport</keyword>
<gene>
    <name evidence="13" type="ORF">GUITHDRAFT_77631</name>
</gene>
<evidence type="ECO:0000259" key="12">
    <source>
        <dbReference type="Pfam" id="PF03600"/>
    </source>
</evidence>
<sequence length="418" mass="44558">LVLTFVVGYLSIIFEETLDVNKSAIAIAMGMMCWCLVGHATGLGSEQVLKALSESFSGVSQIVFFLIGAMTIVETIDAHKGFSIVTEKIQTNDKRLLAVIVSFVTFFMSSVLDNLTTTIVMCSVLGKLLPPNEKETRRLLGGLAVIAANAGGACKAFLPCSSLTYLFLPPPHSPPAPAIIVIFFFLPLLYFLVLFLFLLHLSSLFSLLSSLFSLLSSLFSKKAVGVGGLLFVPVFKTLSHLPPFAGMLLATSAVWAITDRLHGNDRPELKVPEALRRIDMSGAIFFLGILMAVSALESAGVLVKVAQLLGQVVPDNNIVAMIIGVVSAVIDNVPLVAAAMGMYDLSIIPTDSQFWDLIAFSDIQLAGTGGSMLVIGSAAGIAFMGMENISFLWYLKKIAPGAAMGYVAGIITLLIQTK</sequence>
<keyword evidence="9" id="KW-0739">Sodium transport</keyword>
<dbReference type="GO" id="GO:0016020">
    <property type="term" value="C:membrane"/>
    <property type="evidence" value="ECO:0007669"/>
    <property type="project" value="UniProtKB-SubCell"/>
</dbReference>
<dbReference type="KEGG" id="gtt:GUITHDRAFT_77631"/>
<keyword evidence="8 11" id="KW-0472">Membrane</keyword>
<evidence type="ECO:0000256" key="10">
    <source>
        <dbReference type="ARBA" id="ARBA00025753"/>
    </source>
</evidence>
<dbReference type="eggNOG" id="ENOG502QQAH">
    <property type="taxonomic scope" value="Eukaryota"/>
</dbReference>
<dbReference type="OrthoDB" id="2865258at2759"/>
<feature type="transmembrane region" description="Helical" evidence="11">
    <location>
        <begin position="363"/>
        <end position="386"/>
    </location>
</feature>
<feature type="transmembrane region" description="Helical" evidence="11">
    <location>
        <begin position="318"/>
        <end position="343"/>
    </location>
</feature>
<feature type="non-terminal residue" evidence="13">
    <location>
        <position position="418"/>
    </location>
</feature>
<evidence type="ECO:0000256" key="3">
    <source>
        <dbReference type="ARBA" id="ARBA00022449"/>
    </source>
</evidence>
<dbReference type="EMBL" id="JH993053">
    <property type="protein sequence ID" value="EKX37978.1"/>
    <property type="molecule type" value="Genomic_DNA"/>
</dbReference>
<dbReference type="HOGENOM" id="CLU_029697_1_0_1"/>
<evidence type="ECO:0000256" key="8">
    <source>
        <dbReference type="ARBA" id="ARBA00023136"/>
    </source>
</evidence>
<keyword evidence="2" id="KW-0813">Transport</keyword>
<feature type="transmembrane region" description="Helical" evidence="11">
    <location>
        <begin position="24"/>
        <end position="44"/>
    </location>
</feature>
<dbReference type="PANTHER" id="PTHR43269">
    <property type="entry name" value="SODIUM/PROTON ANTIPORTER 1-RELATED"/>
    <property type="match status" value="1"/>
</dbReference>
<evidence type="ECO:0000256" key="7">
    <source>
        <dbReference type="ARBA" id="ARBA00023065"/>
    </source>
</evidence>
<feature type="transmembrane region" description="Helical" evidence="11">
    <location>
        <begin position="398"/>
        <end position="415"/>
    </location>
</feature>
<feature type="transmembrane region" description="Helical" evidence="11">
    <location>
        <begin position="96"/>
        <end position="126"/>
    </location>
</feature>
<dbReference type="Pfam" id="PF03600">
    <property type="entry name" value="CitMHS"/>
    <property type="match status" value="1"/>
</dbReference>
<comment type="subcellular location">
    <subcellularLocation>
        <location evidence="1">Membrane</location>
        <topology evidence="1">Multi-pass membrane protein</topology>
    </subcellularLocation>
</comment>
<feature type="transmembrane region" description="Helical" evidence="11">
    <location>
        <begin position="56"/>
        <end position="76"/>
    </location>
</feature>
<reference evidence="13" key="1">
    <citation type="journal article" date="2012" name="Nature">
        <title>Algal genomes reveal evolutionary mosaicism and the fate of nucleomorphs.</title>
        <authorList>
            <consortium name="DOE Joint Genome Institute"/>
            <person name="Curtis B.A."/>
            <person name="Tanifuji G."/>
            <person name="Burki F."/>
            <person name="Gruber A."/>
            <person name="Irimia M."/>
            <person name="Maruyama S."/>
            <person name="Arias M.C."/>
            <person name="Ball S.G."/>
            <person name="Gile G.H."/>
            <person name="Hirakawa Y."/>
            <person name="Hopkins J.F."/>
            <person name="Kuo A."/>
            <person name="Rensing S.A."/>
            <person name="Schmutz J."/>
            <person name="Symeonidi A."/>
            <person name="Elias M."/>
            <person name="Eveleigh R.J."/>
            <person name="Herman E.K."/>
            <person name="Klute M.J."/>
            <person name="Nakayama T."/>
            <person name="Obornik M."/>
            <person name="Reyes-Prieto A."/>
            <person name="Armbrust E.V."/>
            <person name="Aves S.J."/>
            <person name="Beiko R.G."/>
            <person name="Coutinho P."/>
            <person name="Dacks J.B."/>
            <person name="Durnford D.G."/>
            <person name="Fast N.M."/>
            <person name="Green B.R."/>
            <person name="Grisdale C.J."/>
            <person name="Hempel F."/>
            <person name="Henrissat B."/>
            <person name="Hoppner M.P."/>
            <person name="Ishida K."/>
            <person name="Kim E."/>
            <person name="Koreny L."/>
            <person name="Kroth P.G."/>
            <person name="Liu Y."/>
            <person name="Malik S.B."/>
            <person name="Maier U.G."/>
            <person name="McRose D."/>
            <person name="Mock T."/>
            <person name="Neilson J.A."/>
            <person name="Onodera N.T."/>
            <person name="Poole A.M."/>
            <person name="Pritham E.J."/>
            <person name="Richards T.A."/>
            <person name="Rocap G."/>
            <person name="Roy S.W."/>
            <person name="Sarai C."/>
            <person name="Schaack S."/>
            <person name="Shirato S."/>
            <person name="Slamovits C.H."/>
            <person name="Spencer D.F."/>
            <person name="Suzuki S."/>
            <person name="Worden A.Z."/>
            <person name="Zauner S."/>
            <person name="Barry K."/>
            <person name="Bell C."/>
            <person name="Bharti A.K."/>
            <person name="Crow J.A."/>
            <person name="Grimwood J."/>
            <person name="Kramer R."/>
            <person name="Lindquist E."/>
            <person name="Lucas S."/>
            <person name="Salamov A."/>
            <person name="McFadden G.I."/>
            <person name="Lane C.E."/>
            <person name="Keeling P.J."/>
            <person name="Gray M.W."/>
            <person name="Grigoriev I.V."/>
            <person name="Archibald J.M."/>
        </authorList>
    </citation>
    <scope>NUCLEOTIDE SEQUENCE</scope>
    <source>
        <strain evidence="13">CCMP2712</strain>
    </source>
</reference>
<feature type="domain" description="Citrate transporter-like" evidence="12">
    <location>
        <begin position="10"/>
        <end position="343"/>
    </location>
</feature>
<dbReference type="InterPro" id="IPR004680">
    <property type="entry name" value="Cit_transptr-like_dom"/>
</dbReference>
<dbReference type="RefSeq" id="XP_005824958.1">
    <property type="nucleotide sequence ID" value="XM_005824901.1"/>
</dbReference>
<feature type="transmembrane region" description="Helical" evidence="11">
    <location>
        <begin position="138"/>
        <end position="158"/>
    </location>
</feature>
<dbReference type="InterPro" id="IPR045016">
    <property type="entry name" value="NhaD-like"/>
</dbReference>
<feature type="transmembrane region" description="Helical" evidence="11">
    <location>
        <begin position="178"/>
        <end position="199"/>
    </location>
</feature>
<proteinExistence type="inferred from homology"/>
<protein>
    <recommendedName>
        <fullName evidence="12">Citrate transporter-like domain-containing protein</fullName>
    </recommendedName>
</protein>
<accession>L1INY4</accession>
<dbReference type="GO" id="GO:0015297">
    <property type="term" value="F:antiporter activity"/>
    <property type="evidence" value="ECO:0007669"/>
    <property type="project" value="UniProtKB-KW"/>
</dbReference>
<dbReference type="AlphaFoldDB" id="L1INY4"/>
<keyword evidence="5 11" id="KW-1133">Transmembrane helix</keyword>
<evidence type="ECO:0000256" key="6">
    <source>
        <dbReference type="ARBA" id="ARBA00023053"/>
    </source>
</evidence>
<evidence type="ECO:0000256" key="4">
    <source>
        <dbReference type="ARBA" id="ARBA00022692"/>
    </source>
</evidence>
<keyword evidence="6" id="KW-0915">Sodium</keyword>
<dbReference type="PaxDb" id="55529-EKX37978"/>
<evidence type="ECO:0000256" key="2">
    <source>
        <dbReference type="ARBA" id="ARBA00022448"/>
    </source>
</evidence>
<evidence type="ECO:0000313" key="13">
    <source>
        <dbReference type="EMBL" id="EKX37978.1"/>
    </source>
</evidence>
<feature type="transmembrane region" description="Helical" evidence="11">
    <location>
        <begin position="283"/>
        <end position="306"/>
    </location>
</feature>
<evidence type="ECO:0000256" key="5">
    <source>
        <dbReference type="ARBA" id="ARBA00022989"/>
    </source>
</evidence>
<evidence type="ECO:0000256" key="1">
    <source>
        <dbReference type="ARBA" id="ARBA00004141"/>
    </source>
</evidence>
<feature type="transmembrane region" description="Helical" evidence="11">
    <location>
        <begin position="211"/>
        <end position="232"/>
    </location>
</feature>